<organism evidence="2 3">
    <name type="scientific">Oedothorax gibbosus</name>
    <dbReference type="NCBI Taxonomy" id="931172"/>
    <lineage>
        <taxon>Eukaryota</taxon>
        <taxon>Metazoa</taxon>
        <taxon>Ecdysozoa</taxon>
        <taxon>Arthropoda</taxon>
        <taxon>Chelicerata</taxon>
        <taxon>Arachnida</taxon>
        <taxon>Araneae</taxon>
        <taxon>Araneomorphae</taxon>
        <taxon>Entelegynae</taxon>
        <taxon>Araneoidea</taxon>
        <taxon>Linyphiidae</taxon>
        <taxon>Erigoninae</taxon>
        <taxon>Oedothorax</taxon>
    </lineage>
</organism>
<keyword evidence="3" id="KW-1185">Reference proteome</keyword>
<protein>
    <submittedName>
        <fullName evidence="2">Uncharacterized protein</fullName>
    </submittedName>
</protein>
<dbReference type="AlphaFoldDB" id="A0AAV6V500"/>
<evidence type="ECO:0000256" key="1">
    <source>
        <dbReference type="SAM" id="MobiDB-lite"/>
    </source>
</evidence>
<sequence length="114" mass="13137">MNEEITMIGICTGRKLQPTLNWETCPFHTRSILLSNLLFRLEFMLDVWQLTDSASDSEQKCHSSVKCQLQLRQTAEHEEKGHNSFEGKETEITDGNSWLKASRNTTNTTFDKDI</sequence>
<gene>
    <name evidence="2" type="ORF">JTE90_006120</name>
</gene>
<name>A0AAV6V500_9ARAC</name>
<dbReference type="EMBL" id="JAFNEN010000161">
    <property type="protein sequence ID" value="KAG8191376.1"/>
    <property type="molecule type" value="Genomic_DNA"/>
</dbReference>
<reference evidence="2 3" key="1">
    <citation type="journal article" date="2022" name="Nat. Ecol. Evol.">
        <title>A masculinizing supergene underlies an exaggerated male reproductive morph in a spider.</title>
        <authorList>
            <person name="Hendrickx F."/>
            <person name="De Corte Z."/>
            <person name="Sonet G."/>
            <person name="Van Belleghem S.M."/>
            <person name="Kostlbacher S."/>
            <person name="Vangestel C."/>
        </authorList>
    </citation>
    <scope>NUCLEOTIDE SEQUENCE [LARGE SCALE GENOMIC DNA]</scope>
    <source>
        <strain evidence="2">W744_W776</strain>
    </source>
</reference>
<evidence type="ECO:0000313" key="3">
    <source>
        <dbReference type="Proteomes" id="UP000827092"/>
    </source>
</evidence>
<proteinExistence type="predicted"/>
<feature type="region of interest" description="Disordered" evidence="1">
    <location>
        <begin position="78"/>
        <end position="114"/>
    </location>
</feature>
<accession>A0AAV6V500</accession>
<feature type="compositionally biased region" description="Basic and acidic residues" evidence="1">
    <location>
        <begin position="78"/>
        <end position="91"/>
    </location>
</feature>
<comment type="caution">
    <text evidence="2">The sequence shown here is derived from an EMBL/GenBank/DDBJ whole genome shotgun (WGS) entry which is preliminary data.</text>
</comment>
<evidence type="ECO:0000313" key="2">
    <source>
        <dbReference type="EMBL" id="KAG8191376.1"/>
    </source>
</evidence>
<feature type="compositionally biased region" description="Polar residues" evidence="1">
    <location>
        <begin position="102"/>
        <end position="114"/>
    </location>
</feature>
<dbReference type="Proteomes" id="UP000827092">
    <property type="component" value="Unassembled WGS sequence"/>
</dbReference>